<evidence type="ECO:0000313" key="2">
    <source>
        <dbReference type="EMBL" id="CAA2993845.1"/>
    </source>
</evidence>
<feature type="compositionally biased region" description="Basic residues" evidence="1">
    <location>
        <begin position="43"/>
        <end position="55"/>
    </location>
</feature>
<dbReference type="Gramene" id="OE9A118939T1">
    <property type="protein sequence ID" value="OE9A118939C1"/>
    <property type="gene ID" value="OE9A118939"/>
</dbReference>
<feature type="region of interest" description="Disordered" evidence="1">
    <location>
        <begin position="103"/>
        <end position="222"/>
    </location>
</feature>
<dbReference type="AlphaFoldDB" id="A0A8S0SN88"/>
<proteinExistence type="predicted"/>
<keyword evidence="3" id="KW-1185">Reference proteome</keyword>
<feature type="region of interest" description="Disordered" evidence="1">
    <location>
        <begin position="19"/>
        <end position="85"/>
    </location>
</feature>
<name>A0A8S0SN88_OLEEU</name>
<feature type="compositionally biased region" description="Basic and acidic residues" evidence="1">
    <location>
        <begin position="110"/>
        <end position="124"/>
    </location>
</feature>
<evidence type="ECO:0000256" key="1">
    <source>
        <dbReference type="SAM" id="MobiDB-lite"/>
    </source>
</evidence>
<dbReference type="Proteomes" id="UP000594638">
    <property type="component" value="Unassembled WGS sequence"/>
</dbReference>
<feature type="compositionally biased region" description="Basic and acidic residues" evidence="1">
    <location>
        <begin position="184"/>
        <end position="222"/>
    </location>
</feature>
<gene>
    <name evidence="2" type="ORF">OLEA9_A118939</name>
</gene>
<protein>
    <submittedName>
        <fullName evidence="2">Uncharacterized protein</fullName>
    </submittedName>
</protein>
<evidence type="ECO:0000313" key="3">
    <source>
        <dbReference type="Proteomes" id="UP000594638"/>
    </source>
</evidence>
<sequence length="222" mass="26093">MILKMSTVLMKALYIKHTVQLPSKSRRRDPGDGYSSDENPKQKTQKLNRHSKSRHHDSEEYSSEEGNRQNQKAKQQAKSRRQYKVLMKGDDFLESRSARALKHANVEGSKSYEKKSSGHEDDLGARGGQGGNRIDDRYYESHGSSRREKMDEDGYRSKKHKRYEEEESHRKREKDQVLQRGAGRGREQEEERGNRRDEKDRVYTSNRARYDDERSSGREKKI</sequence>
<feature type="compositionally biased region" description="Basic and acidic residues" evidence="1">
    <location>
        <begin position="133"/>
        <end position="177"/>
    </location>
</feature>
<organism evidence="2 3">
    <name type="scientific">Olea europaea subsp. europaea</name>
    <dbReference type="NCBI Taxonomy" id="158383"/>
    <lineage>
        <taxon>Eukaryota</taxon>
        <taxon>Viridiplantae</taxon>
        <taxon>Streptophyta</taxon>
        <taxon>Embryophyta</taxon>
        <taxon>Tracheophyta</taxon>
        <taxon>Spermatophyta</taxon>
        <taxon>Magnoliopsida</taxon>
        <taxon>eudicotyledons</taxon>
        <taxon>Gunneridae</taxon>
        <taxon>Pentapetalae</taxon>
        <taxon>asterids</taxon>
        <taxon>lamiids</taxon>
        <taxon>Lamiales</taxon>
        <taxon>Oleaceae</taxon>
        <taxon>Oleeae</taxon>
        <taxon>Olea</taxon>
    </lineage>
</organism>
<reference evidence="2 3" key="1">
    <citation type="submission" date="2019-12" db="EMBL/GenBank/DDBJ databases">
        <authorList>
            <person name="Alioto T."/>
            <person name="Alioto T."/>
            <person name="Gomez Garrido J."/>
        </authorList>
    </citation>
    <scope>NUCLEOTIDE SEQUENCE [LARGE SCALE GENOMIC DNA]</scope>
</reference>
<accession>A0A8S0SN88</accession>
<comment type="caution">
    <text evidence="2">The sequence shown here is derived from an EMBL/GenBank/DDBJ whole genome shotgun (WGS) entry which is preliminary data.</text>
</comment>
<dbReference type="EMBL" id="CACTIH010005458">
    <property type="protein sequence ID" value="CAA2993845.1"/>
    <property type="molecule type" value="Genomic_DNA"/>
</dbReference>